<comment type="caution">
    <text evidence="3">The sequence shown here is derived from an EMBL/GenBank/DDBJ whole genome shotgun (WGS) entry which is preliminary data.</text>
</comment>
<dbReference type="STRING" id="588581.Cpap_3233"/>
<dbReference type="InterPro" id="IPR007831">
    <property type="entry name" value="T2SS_GspE_N"/>
</dbReference>
<dbReference type="Pfam" id="PF17231">
    <property type="entry name" value="DUF5305"/>
    <property type="match status" value="1"/>
</dbReference>
<reference evidence="3" key="2">
    <citation type="submission" date="2011-01" db="EMBL/GenBank/DDBJ databases">
        <title>The Non-contiguous Finished genome of Clostridium papyrosolvens.</title>
        <authorList>
            <person name="Lucas S."/>
            <person name="Copeland A."/>
            <person name="Lapidus A."/>
            <person name="Cheng J.-F."/>
            <person name="Goodwin L."/>
            <person name="Pitluck S."/>
            <person name="Misra M."/>
            <person name="Chertkov O."/>
            <person name="Detter J.C."/>
            <person name="Han C."/>
            <person name="Tapia R."/>
            <person name="Land M."/>
            <person name="Hauser L."/>
            <person name="Kyrpides N."/>
            <person name="Ivanova N."/>
            <person name="Pagani I."/>
            <person name="Mouttaki H."/>
            <person name="He Z."/>
            <person name="Zhou J."/>
            <person name="Hemme C.L."/>
            <person name="Woyke T."/>
        </authorList>
    </citation>
    <scope>NUCLEOTIDE SEQUENCE [LARGE SCALE GENOMIC DNA]</scope>
    <source>
        <strain evidence="3">DSM 2782</strain>
    </source>
</reference>
<evidence type="ECO:0000259" key="2">
    <source>
        <dbReference type="Pfam" id="PF05157"/>
    </source>
</evidence>
<feature type="transmembrane region" description="Helical" evidence="1">
    <location>
        <begin position="239"/>
        <end position="258"/>
    </location>
</feature>
<dbReference type="InterPro" id="IPR037257">
    <property type="entry name" value="T2SS_E_N_sf"/>
</dbReference>
<reference evidence="3" key="1">
    <citation type="submission" date="2009-07" db="EMBL/GenBank/DDBJ databases">
        <authorList>
            <consortium name="US DOE Joint Genome Institute (JGI-PGF)"/>
            <person name="Lucas S."/>
            <person name="Copeland A."/>
            <person name="Lapidus A."/>
            <person name="Glavina del Rio T."/>
            <person name="Tice H."/>
            <person name="Bruce D."/>
            <person name="Goodwin L."/>
            <person name="Pitluck S."/>
            <person name="Larimer F."/>
            <person name="Land M.L."/>
            <person name="Mouttaki H."/>
            <person name="He Z."/>
            <person name="Zhou J."/>
            <person name="Hemme C.L."/>
        </authorList>
    </citation>
    <scope>NUCLEOTIDE SEQUENCE [LARGE SCALE GENOMIC DNA]</scope>
    <source>
        <strain evidence="3">DSM 2782</strain>
    </source>
</reference>
<dbReference type="EMBL" id="ACXX02000003">
    <property type="protein sequence ID" value="EGD48809.1"/>
    <property type="molecule type" value="Genomic_DNA"/>
</dbReference>
<keyword evidence="4" id="KW-1185">Reference proteome</keyword>
<dbReference type="SUPFAM" id="SSF160246">
    <property type="entry name" value="EspE N-terminal domain-like"/>
    <property type="match status" value="1"/>
</dbReference>
<keyword evidence="1" id="KW-0812">Transmembrane</keyword>
<feature type="domain" description="Type II secretion system protein GspE N-terminal" evidence="2">
    <location>
        <begin position="403"/>
        <end position="484"/>
    </location>
</feature>
<protein>
    <submittedName>
        <fullName evidence="3">General secretory system II protein E domain protein</fullName>
    </submittedName>
</protein>
<proteinExistence type="predicted"/>
<keyword evidence="1" id="KW-0472">Membrane</keyword>
<dbReference type="RefSeq" id="WP_004618099.1">
    <property type="nucleotide sequence ID" value="NZ_ACXX02000003.1"/>
</dbReference>
<dbReference type="eggNOG" id="COG2206">
    <property type="taxonomic scope" value="Bacteria"/>
</dbReference>
<keyword evidence="1" id="KW-1133">Transmembrane helix</keyword>
<name>F1TA67_9FIRM</name>
<evidence type="ECO:0000313" key="3">
    <source>
        <dbReference type="EMBL" id="EGD48809.1"/>
    </source>
</evidence>
<dbReference type="AlphaFoldDB" id="F1TA67"/>
<evidence type="ECO:0000256" key="1">
    <source>
        <dbReference type="SAM" id="Phobius"/>
    </source>
</evidence>
<dbReference type="Pfam" id="PF05157">
    <property type="entry name" value="MshEN"/>
    <property type="match status" value="1"/>
</dbReference>
<sequence length="648" mass="73526">MESRNRQLLIFIVGIGLVVSVAWTYINFKSNPTEVPMPGVTLSVIPEYKIESGTDLTVWPKGTIFEQGRAAYFYAAKPKITTTPIIKINGMNEGLIHGTFKSRVLIQSIDEKSQIYWSHKLNESPLNEFTLSSGKAFNQNSGMVLDIPDAYSKVTKIGEELLFQSGLFQLLVVSDIKVSGTVNGVPIEKSIVHTLPINLQQTSFTIPKSQEITSKISLIAEGKVPALTENLLRIIQFNIIPFVIDFILLLLLVALYILKQMGKPKAAKDHTRFKEWITDGSVEVKDRQDIQILSLEGLVDLAIDLDKRVIYDSKVNRYYVLAEDIVYIYDTEKTNSILENKQQLGKLLLDRELIKPEQLEIGLYHQKKFGIRLGESLLALGYIDETGLYSTLASQSAIDYYELNPEKEKVDTKWIDKLSVRQAKALMAIPLGVSSDERLVIACSQTSREGITDVLQEIFNRKVHIVASRPSAIYEILEAIEKNETEKKNDVISDPVEKDPNKRMGEEDRKHFIDSYHRGYLRQELFLKALGFLDANLLIQIPEKENILSWMLRNNIINRDMANLIKGLSAAIKAIERRERYEHKLPDLLELLYHSNYITHKTKDWLTLEVATQAIPLLDLIRNNLIASQDTLADALIILETLEALVAY</sequence>
<organism evidence="3 4">
    <name type="scientific">Ruminiclostridium papyrosolvens DSM 2782</name>
    <dbReference type="NCBI Taxonomy" id="588581"/>
    <lineage>
        <taxon>Bacteria</taxon>
        <taxon>Bacillati</taxon>
        <taxon>Bacillota</taxon>
        <taxon>Clostridia</taxon>
        <taxon>Eubacteriales</taxon>
        <taxon>Oscillospiraceae</taxon>
        <taxon>Ruminiclostridium</taxon>
    </lineage>
</organism>
<dbReference type="Proteomes" id="UP000003860">
    <property type="component" value="Unassembled WGS sequence"/>
</dbReference>
<gene>
    <name evidence="3" type="ORF">Cpap_3233</name>
</gene>
<evidence type="ECO:0000313" key="4">
    <source>
        <dbReference type="Proteomes" id="UP000003860"/>
    </source>
</evidence>
<dbReference type="InterPro" id="IPR035185">
    <property type="entry name" value="DUF5305"/>
</dbReference>
<accession>F1TA67</accession>